<dbReference type="InterPro" id="IPR053209">
    <property type="entry name" value="Gramillin-biosynth_MTr"/>
</dbReference>
<feature type="region of interest" description="Disordered" evidence="2">
    <location>
        <begin position="22"/>
        <end position="41"/>
    </location>
</feature>
<sequence>MYLQKMHSKIANKDVQWAQWKESERLNHGPPKPRQNRNADEERMNWQMWSVQIDSKGQRATAGVSYSSNESHCCRTQFDELKPVMLNEMKVPMIHTGRYLVCQCICKPLPIINIIETPAEKCRFFSCGISMLIQDLNGDVEEVSIFNYLFEFANVEWMTSETIMVIKEPWLLYTSQGKIPSIKVDSPSDIIFVDSADEKFLDKIGAKKWYIEKTDAFYFAYEAAKIGLEKGGDREKALYRMGQAAYGMREWQKAAELFLSVLKEFPSNTNASGELKRATSRLSEQKNGKFDFKAMFLEGKKEKAQLDVADYTGPIEIADIPGKGRGIIATKDIKKGTLLAVSKAFSCGYVEGYDSKLFNMGCDALGASTMHNDLNTMKNLKNNPQRSKEIYGLCSGEEDERVEEIPFGIINASLIQKICETNRYGTAEMEDKYGKLDSHLFILTSYFNHACLAQFLNL</sequence>
<protein>
    <submittedName>
        <fullName evidence="5">SET domain-containing protein</fullName>
    </submittedName>
</protein>
<name>A0A914QM89_9BILA</name>
<feature type="domain" description="SET" evidence="3">
    <location>
        <begin position="313"/>
        <end position="458"/>
    </location>
</feature>
<reference evidence="5" key="1">
    <citation type="submission" date="2022-11" db="UniProtKB">
        <authorList>
            <consortium name="WormBaseParasite"/>
        </authorList>
    </citation>
    <scope>IDENTIFICATION</scope>
</reference>
<dbReference type="AlphaFoldDB" id="A0A914QM89"/>
<accession>A0A914QM89</accession>
<dbReference type="PROSITE" id="PS50280">
    <property type="entry name" value="SET"/>
    <property type="match status" value="1"/>
</dbReference>
<organism evidence="4 5">
    <name type="scientific">Panagrolaimus davidi</name>
    <dbReference type="NCBI Taxonomy" id="227884"/>
    <lineage>
        <taxon>Eukaryota</taxon>
        <taxon>Metazoa</taxon>
        <taxon>Ecdysozoa</taxon>
        <taxon>Nematoda</taxon>
        <taxon>Chromadorea</taxon>
        <taxon>Rhabditida</taxon>
        <taxon>Tylenchina</taxon>
        <taxon>Panagrolaimomorpha</taxon>
        <taxon>Panagrolaimoidea</taxon>
        <taxon>Panagrolaimidae</taxon>
        <taxon>Panagrolaimus</taxon>
    </lineage>
</organism>
<evidence type="ECO:0000313" key="4">
    <source>
        <dbReference type="Proteomes" id="UP000887578"/>
    </source>
</evidence>
<dbReference type="InterPro" id="IPR019734">
    <property type="entry name" value="TPR_rpt"/>
</dbReference>
<keyword evidence="1" id="KW-0802">TPR repeat</keyword>
<evidence type="ECO:0000256" key="2">
    <source>
        <dbReference type="SAM" id="MobiDB-lite"/>
    </source>
</evidence>
<proteinExistence type="predicted"/>
<dbReference type="PANTHER" id="PTHR47643">
    <property type="entry name" value="TPR DOMAIN PROTEIN (AFU_ORTHOLOGUE AFUA_5G12710)"/>
    <property type="match status" value="1"/>
</dbReference>
<feature type="repeat" description="TPR" evidence="1">
    <location>
        <begin position="235"/>
        <end position="268"/>
    </location>
</feature>
<dbReference type="Gene3D" id="2.170.270.10">
    <property type="entry name" value="SET domain"/>
    <property type="match status" value="1"/>
</dbReference>
<dbReference type="InterPro" id="IPR001214">
    <property type="entry name" value="SET_dom"/>
</dbReference>
<dbReference type="InterPro" id="IPR046341">
    <property type="entry name" value="SET_dom_sf"/>
</dbReference>
<dbReference type="SUPFAM" id="SSF82199">
    <property type="entry name" value="SET domain"/>
    <property type="match status" value="1"/>
</dbReference>
<evidence type="ECO:0000256" key="1">
    <source>
        <dbReference type="PROSITE-ProRule" id="PRU00339"/>
    </source>
</evidence>
<keyword evidence="4" id="KW-1185">Reference proteome</keyword>
<dbReference type="Gene3D" id="1.25.40.10">
    <property type="entry name" value="Tetratricopeptide repeat domain"/>
    <property type="match status" value="1"/>
</dbReference>
<evidence type="ECO:0000259" key="3">
    <source>
        <dbReference type="PROSITE" id="PS50280"/>
    </source>
</evidence>
<dbReference type="PROSITE" id="PS50005">
    <property type="entry name" value="TPR"/>
    <property type="match status" value="1"/>
</dbReference>
<dbReference type="SUPFAM" id="SSF48452">
    <property type="entry name" value="TPR-like"/>
    <property type="match status" value="1"/>
</dbReference>
<dbReference type="InterPro" id="IPR011990">
    <property type="entry name" value="TPR-like_helical_dom_sf"/>
</dbReference>
<dbReference type="PANTHER" id="PTHR47643:SF2">
    <property type="entry name" value="TPR DOMAIN PROTEIN (AFU_ORTHOLOGUE AFUA_5G12710)"/>
    <property type="match status" value="1"/>
</dbReference>
<evidence type="ECO:0000313" key="5">
    <source>
        <dbReference type="WBParaSite" id="PDA_v2.g4374.t1"/>
    </source>
</evidence>
<dbReference type="Proteomes" id="UP000887578">
    <property type="component" value="Unplaced"/>
</dbReference>
<dbReference type="WBParaSite" id="PDA_v2.g4374.t1">
    <property type="protein sequence ID" value="PDA_v2.g4374.t1"/>
    <property type="gene ID" value="PDA_v2.g4374"/>
</dbReference>